<protein>
    <recommendedName>
        <fullName evidence="4">Transposase domain-containing protein</fullName>
    </recommendedName>
</protein>
<comment type="caution">
    <text evidence="2">The sequence shown here is derived from an EMBL/GenBank/DDBJ whole genome shotgun (WGS) entry which is preliminary data.</text>
</comment>
<evidence type="ECO:0000313" key="2">
    <source>
        <dbReference type="EMBL" id="CAI6356371.1"/>
    </source>
</evidence>
<proteinExistence type="predicted"/>
<organism evidence="2 3">
    <name type="scientific">Macrosiphum euphorbiae</name>
    <name type="common">potato aphid</name>
    <dbReference type="NCBI Taxonomy" id="13131"/>
    <lineage>
        <taxon>Eukaryota</taxon>
        <taxon>Metazoa</taxon>
        <taxon>Ecdysozoa</taxon>
        <taxon>Arthropoda</taxon>
        <taxon>Hexapoda</taxon>
        <taxon>Insecta</taxon>
        <taxon>Pterygota</taxon>
        <taxon>Neoptera</taxon>
        <taxon>Paraneoptera</taxon>
        <taxon>Hemiptera</taxon>
        <taxon>Sternorrhyncha</taxon>
        <taxon>Aphidomorpha</taxon>
        <taxon>Aphidoidea</taxon>
        <taxon>Aphididae</taxon>
        <taxon>Macrosiphini</taxon>
        <taxon>Macrosiphum</taxon>
    </lineage>
</organism>
<feature type="region of interest" description="Disordered" evidence="1">
    <location>
        <begin position="1"/>
        <end position="32"/>
    </location>
</feature>
<gene>
    <name evidence="2" type="ORF">MEUPH1_LOCUS12109</name>
</gene>
<dbReference type="AlphaFoldDB" id="A0AAV0WKM5"/>
<evidence type="ECO:0008006" key="4">
    <source>
        <dbReference type="Google" id="ProtNLM"/>
    </source>
</evidence>
<name>A0AAV0WKM5_9HEMI</name>
<keyword evidence="3" id="KW-1185">Reference proteome</keyword>
<dbReference type="EMBL" id="CARXXK010000002">
    <property type="protein sequence ID" value="CAI6356371.1"/>
    <property type="molecule type" value="Genomic_DNA"/>
</dbReference>
<reference evidence="2 3" key="1">
    <citation type="submission" date="2023-01" db="EMBL/GenBank/DDBJ databases">
        <authorList>
            <person name="Whitehead M."/>
        </authorList>
    </citation>
    <scope>NUCLEOTIDE SEQUENCE [LARGE SCALE GENOMIC DNA]</scope>
</reference>
<accession>A0AAV0WKM5</accession>
<evidence type="ECO:0000256" key="1">
    <source>
        <dbReference type="SAM" id="MobiDB-lite"/>
    </source>
</evidence>
<sequence>MPRRGCSKFHQLSDRSKRRRVNEDEGCSNWPSNSDDNFSSRLSYTKKSFNTSEINTDPANDINTLDSSQYILYNQVFEDNDHLSNEEVEFNDSNYENNFLDSSSSKTTFEEYSSLGFQMNNTYTYCSESTTTRSSGIENFLRNWALRHNITSSAVSHLLAGLKENVDSLTNILPSDARTLLKTNLTLEKLNINPGKYIHFGLETQLKFLLKNANLFDIHELHLLVNIDGLPLFKSSPGQAIPILVTVVNIPILRKIVFPVGLYYGYQKPDDMDLFLHSFVTEIIELSNRGLLINNTNLNVKIIGFVCDAPAKKDILGIKGHGGYFSCTRCKVRGRTMYNKRVFTELNCAKRTNNEFINWIDKNYQLRSTILTEIPGLEFVDSIILDVMHLIFLGIMRTMLSTWNDGVIPFKLSRQMIQRISNFLASSRLPVEFTRQPRELKYLLRWKATEFRSFLLYLGPIALKGNLDQAKYNNFLTLHVAMSILLNPKSIRDEALRNYARSLLIHFVQTFTNIYNESFITHNFHGLIHLVDDADYFSRIITDNQFNLEYISAFQFENYLQKIKTMVRGKNRPLEQIGNRMAELFLITNSECSLHLAKDTQFPICSQNHYNGPLPPNCISPQYKVIAYEKFKIKIESPNDICGSKTGDIIKVENICFFQDLNNYIIVGRKFLRCKDFFLMPCTSSSIGVYEVDNNYMSDINIWKVNEIILKYVSFEYKKSFVVFPLLHTT</sequence>
<dbReference type="PANTHER" id="PTHR33053">
    <property type="entry name" value="PROTEIN, PUTATIVE-RELATED"/>
    <property type="match status" value="1"/>
</dbReference>
<dbReference type="Proteomes" id="UP001160148">
    <property type="component" value="Unassembled WGS sequence"/>
</dbReference>
<dbReference type="PANTHER" id="PTHR33053:SF9">
    <property type="entry name" value="AGAP000105-PA"/>
    <property type="match status" value="1"/>
</dbReference>
<evidence type="ECO:0000313" key="3">
    <source>
        <dbReference type="Proteomes" id="UP001160148"/>
    </source>
</evidence>